<dbReference type="Proteomes" id="UP001328733">
    <property type="component" value="Unassembled WGS sequence"/>
</dbReference>
<feature type="domain" description="Polymerase nucleotidyl transferase" evidence="10">
    <location>
        <begin position="11"/>
        <end position="98"/>
    </location>
</feature>
<dbReference type="InterPro" id="IPR002934">
    <property type="entry name" value="Polymerase_NTP_transf_dom"/>
</dbReference>
<dbReference type="AlphaFoldDB" id="A0AAW9QNH2"/>
<keyword evidence="4" id="KW-0548">Nucleotidyltransferase</keyword>
<dbReference type="InterPro" id="IPR043519">
    <property type="entry name" value="NT_sf"/>
</dbReference>
<gene>
    <name evidence="11" type="ORF">V0288_19570</name>
</gene>
<evidence type="ECO:0000256" key="8">
    <source>
        <dbReference type="ARBA" id="ARBA00022842"/>
    </source>
</evidence>
<dbReference type="GO" id="GO:0016779">
    <property type="term" value="F:nucleotidyltransferase activity"/>
    <property type="evidence" value="ECO:0007669"/>
    <property type="project" value="UniProtKB-KW"/>
</dbReference>
<evidence type="ECO:0000259" key="10">
    <source>
        <dbReference type="Pfam" id="PF01909"/>
    </source>
</evidence>
<keyword evidence="6" id="KW-0547">Nucleotide-binding</keyword>
<keyword evidence="3" id="KW-0808">Transferase</keyword>
<evidence type="ECO:0000256" key="3">
    <source>
        <dbReference type="ARBA" id="ARBA00022679"/>
    </source>
</evidence>
<name>A0AAW9QNH2_9CHRO</name>
<reference evidence="11 12" key="1">
    <citation type="submission" date="2024-01" db="EMBL/GenBank/DDBJ databases">
        <title>Genomic insights into the taxonomy and metabolism of the cyanobacterium Pannus brasiliensis CCIBt3594.</title>
        <authorList>
            <person name="Machado M."/>
            <person name="Botero N.B."/>
            <person name="Andreote A.P.D."/>
            <person name="Feitosa A.M.T."/>
            <person name="Popin R."/>
            <person name="Sivonen K."/>
            <person name="Fiore M.F."/>
        </authorList>
    </citation>
    <scope>NUCLEOTIDE SEQUENCE [LARGE SCALE GENOMIC DNA]</scope>
    <source>
        <strain evidence="11 12">CCIBt3594</strain>
    </source>
</reference>
<comment type="cofactor">
    <cofactor evidence="1">
        <name>Mg(2+)</name>
        <dbReference type="ChEBI" id="CHEBI:18420"/>
    </cofactor>
</comment>
<keyword evidence="5" id="KW-0479">Metal-binding</keyword>
<evidence type="ECO:0000313" key="12">
    <source>
        <dbReference type="Proteomes" id="UP001328733"/>
    </source>
</evidence>
<proteinExistence type="inferred from homology"/>
<dbReference type="Pfam" id="PF01909">
    <property type="entry name" value="NTP_transf_2"/>
    <property type="match status" value="1"/>
</dbReference>
<keyword evidence="7" id="KW-0067">ATP-binding</keyword>
<dbReference type="InterPro" id="IPR052038">
    <property type="entry name" value="Type-VII_TA_antitoxin"/>
</dbReference>
<evidence type="ECO:0000256" key="4">
    <source>
        <dbReference type="ARBA" id="ARBA00022695"/>
    </source>
</evidence>
<dbReference type="Gene3D" id="3.30.460.10">
    <property type="entry name" value="Beta Polymerase, domain 2"/>
    <property type="match status" value="1"/>
</dbReference>
<accession>A0AAW9QNH2</accession>
<dbReference type="PANTHER" id="PTHR33571">
    <property type="entry name" value="SSL8005 PROTEIN"/>
    <property type="match status" value="1"/>
</dbReference>
<dbReference type="PANTHER" id="PTHR33571:SF19">
    <property type="entry name" value="PROTEIN ADENYLYLTRANSFERASE MJ0128-RELATED"/>
    <property type="match status" value="1"/>
</dbReference>
<evidence type="ECO:0000313" key="11">
    <source>
        <dbReference type="EMBL" id="MEG3439335.1"/>
    </source>
</evidence>
<dbReference type="GO" id="GO:0005524">
    <property type="term" value="F:ATP binding"/>
    <property type="evidence" value="ECO:0007669"/>
    <property type="project" value="UniProtKB-KW"/>
</dbReference>
<keyword evidence="8" id="KW-0460">Magnesium</keyword>
<dbReference type="EMBL" id="JBAFSM010000046">
    <property type="protein sequence ID" value="MEG3439335.1"/>
    <property type="molecule type" value="Genomic_DNA"/>
</dbReference>
<keyword evidence="2" id="KW-1277">Toxin-antitoxin system</keyword>
<comment type="caution">
    <text evidence="11">The sequence shown here is derived from an EMBL/GenBank/DDBJ whole genome shotgun (WGS) entry which is preliminary data.</text>
</comment>
<organism evidence="11 12">
    <name type="scientific">Pannus brasiliensis CCIBt3594</name>
    <dbReference type="NCBI Taxonomy" id="1427578"/>
    <lineage>
        <taxon>Bacteria</taxon>
        <taxon>Bacillati</taxon>
        <taxon>Cyanobacteriota</taxon>
        <taxon>Cyanophyceae</taxon>
        <taxon>Oscillatoriophycideae</taxon>
        <taxon>Chroococcales</taxon>
        <taxon>Microcystaceae</taxon>
        <taxon>Pannus</taxon>
    </lineage>
</organism>
<evidence type="ECO:0000256" key="6">
    <source>
        <dbReference type="ARBA" id="ARBA00022741"/>
    </source>
</evidence>
<dbReference type="CDD" id="cd05403">
    <property type="entry name" value="NT_KNTase_like"/>
    <property type="match status" value="1"/>
</dbReference>
<evidence type="ECO:0000256" key="5">
    <source>
        <dbReference type="ARBA" id="ARBA00022723"/>
    </source>
</evidence>
<evidence type="ECO:0000256" key="7">
    <source>
        <dbReference type="ARBA" id="ARBA00022840"/>
    </source>
</evidence>
<comment type="similarity">
    <text evidence="9">Belongs to the MntA antitoxin family.</text>
</comment>
<protein>
    <submittedName>
        <fullName evidence="11">Nucleotidyltransferase family protein</fullName>
    </submittedName>
</protein>
<evidence type="ECO:0000256" key="1">
    <source>
        <dbReference type="ARBA" id="ARBA00001946"/>
    </source>
</evidence>
<keyword evidence="12" id="KW-1185">Reference proteome</keyword>
<evidence type="ECO:0000256" key="2">
    <source>
        <dbReference type="ARBA" id="ARBA00022649"/>
    </source>
</evidence>
<sequence length="99" mass="11427">MIELETIKTLLKKHQSVFKQKYRIKQLGVFGSYVRGEATRDSDLDILVEFEADYRFGLLTFCKLENDLSDLLGVKVDLVMKDSLKPKIGQQILSEVIYL</sequence>
<dbReference type="RefSeq" id="WP_332866821.1">
    <property type="nucleotide sequence ID" value="NZ_JBAFSM010000046.1"/>
</dbReference>
<dbReference type="GO" id="GO:0046872">
    <property type="term" value="F:metal ion binding"/>
    <property type="evidence" value="ECO:0007669"/>
    <property type="project" value="UniProtKB-KW"/>
</dbReference>
<dbReference type="SUPFAM" id="SSF81301">
    <property type="entry name" value="Nucleotidyltransferase"/>
    <property type="match status" value="1"/>
</dbReference>
<evidence type="ECO:0000256" key="9">
    <source>
        <dbReference type="ARBA" id="ARBA00038276"/>
    </source>
</evidence>